<keyword evidence="1" id="KW-0812">Transmembrane</keyword>
<feature type="transmembrane region" description="Helical" evidence="1">
    <location>
        <begin position="236"/>
        <end position="259"/>
    </location>
</feature>
<keyword evidence="1" id="KW-0472">Membrane</keyword>
<evidence type="ECO:0000313" key="3">
    <source>
        <dbReference type="EMBL" id="KAL1792651.1"/>
    </source>
</evidence>
<evidence type="ECO:0000313" key="4">
    <source>
        <dbReference type="Proteomes" id="UP001578633"/>
    </source>
</evidence>
<dbReference type="PANTHER" id="PTHR34502:SF5">
    <property type="entry name" value="DUF6594 DOMAIN-CONTAINING PROTEIN"/>
    <property type="match status" value="1"/>
</dbReference>
<dbReference type="PANTHER" id="PTHR34502">
    <property type="entry name" value="DUF6594 DOMAIN-CONTAINING PROTEIN-RELATED"/>
    <property type="match status" value="1"/>
</dbReference>
<evidence type="ECO:0000256" key="1">
    <source>
        <dbReference type="SAM" id="Phobius"/>
    </source>
</evidence>
<dbReference type="Proteomes" id="UP001578633">
    <property type="component" value="Chromosome 9"/>
</dbReference>
<feature type="domain" description="DUF6594" evidence="2">
    <location>
        <begin position="30"/>
        <end position="303"/>
    </location>
</feature>
<comment type="caution">
    <text evidence="3">The sequence shown here is derived from an EMBL/GenBank/DDBJ whole genome shotgun (WGS) entry which is preliminary data.</text>
</comment>
<gene>
    <name evidence="3" type="ORF">ACET3X_009158</name>
</gene>
<dbReference type="InterPro" id="IPR046529">
    <property type="entry name" value="DUF6594"/>
</dbReference>
<protein>
    <recommendedName>
        <fullName evidence="2">DUF6594 domain-containing protein</fullName>
    </recommendedName>
</protein>
<dbReference type="EMBL" id="JBHGVX010000009">
    <property type="protein sequence ID" value="KAL1792651.1"/>
    <property type="molecule type" value="Genomic_DNA"/>
</dbReference>
<accession>A0ABR3UAI7</accession>
<reference evidence="3 4" key="1">
    <citation type="submission" date="2024-09" db="EMBL/GenBank/DDBJ databases">
        <title>T2T genomes of carrot and Alternaria dauci and their utility for understanding host-pathogen interaction during carrot leaf blight disease.</title>
        <authorList>
            <person name="Liu W."/>
            <person name="Xu S."/>
            <person name="Ou C."/>
            <person name="Liu X."/>
            <person name="Zhuang F."/>
            <person name="Deng X.W."/>
        </authorList>
    </citation>
    <scope>NUCLEOTIDE SEQUENCE [LARGE SCALE GENOMIC DNA]</scope>
    <source>
        <strain evidence="3 4">A2016</strain>
    </source>
</reference>
<name>A0ABR3UAI7_9PLEO</name>
<sequence length="315" mass="35467">MLEKAAGKTGRDSTKAPSYLAAWMHHPVGYPRLSERISLKPETGIYRRFDGLNARRLLYLQAELCILEKQLHYLEQQDKKSTVGKRSQYATDYQCMLEEPYGEQSEQCRLIATMHKKLNQYNKALIQTSTLHQLKAPDRFDLHDLQGFLRSVDMASGHLTGVDADIWGKIDNAGNYSPDSHSPDIIGIHPRDIPDKFSRMVSERAIHLFKYGMGLFTKGDQHLGRKVYYDSTVVKITLWVTSMIAAMLPIASILVLIQLESLKAKLWTIAAFNVGMSFCLTFFADAKRAEVFAVTSAFAAVLVVFVSTDRGNPST</sequence>
<dbReference type="GeneID" id="96089480"/>
<keyword evidence="4" id="KW-1185">Reference proteome</keyword>
<feature type="transmembrane region" description="Helical" evidence="1">
    <location>
        <begin position="265"/>
        <end position="284"/>
    </location>
</feature>
<proteinExistence type="predicted"/>
<keyword evidence="1" id="KW-1133">Transmembrane helix</keyword>
<dbReference type="Pfam" id="PF20237">
    <property type="entry name" value="DUF6594"/>
    <property type="match status" value="1"/>
</dbReference>
<feature type="transmembrane region" description="Helical" evidence="1">
    <location>
        <begin position="291"/>
        <end position="308"/>
    </location>
</feature>
<organism evidence="3 4">
    <name type="scientific">Alternaria dauci</name>
    <dbReference type="NCBI Taxonomy" id="48095"/>
    <lineage>
        <taxon>Eukaryota</taxon>
        <taxon>Fungi</taxon>
        <taxon>Dikarya</taxon>
        <taxon>Ascomycota</taxon>
        <taxon>Pezizomycotina</taxon>
        <taxon>Dothideomycetes</taxon>
        <taxon>Pleosporomycetidae</taxon>
        <taxon>Pleosporales</taxon>
        <taxon>Pleosporineae</taxon>
        <taxon>Pleosporaceae</taxon>
        <taxon>Alternaria</taxon>
        <taxon>Alternaria sect. Porri</taxon>
    </lineage>
</organism>
<evidence type="ECO:0000259" key="2">
    <source>
        <dbReference type="Pfam" id="PF20237"/>
    </source>
</evidence>
<dbReference type="RefSeq" id="XP_069303235.1">
    <property type="nucleotide sequence ID" value="XM_069455321.1"/>
</dbReference>